<feature type="region of interest" description="Disordered" evidence="1">
    <location>
        <begin position="24"/>
        <end position="45"/>
    </location>
</feature>
<proteinExistence type="predicted"/>
<organism evidence="3 4">
    <name type="scientific">Cytospora mali</name>
    <name type="common">Apple Valsa canker fungus</name>
    <name type="synonym">Valsa mali</name>
    <dbReference type="NCBI Taxonomy" id="578113"/>
    <lineage>
        <taxon>Eukaryota</taxon>
        <taxon>Fungi</taxon>
        <taxon>Dikarya</taxon>
        <taxon>Ascomycota</taxon>
        <taxon>Pezizomycotina</taxon>
        <taxon>Sordariomycetes</taxon>
        <taxon>Sordariomycetidae</taxon>
        <taxon>Diaporthales</taxon>
        <taxon>Cytosporaceae</taxon>
        <taxon>Cytospora</taxon>
    </lineage>
</organism>
<dbReference type="Proteomes" id="UP000078576">
    <property type="component" value="Unassembled WGS sequence"/>
</dbReference>
<dbReference type="PANTHER" id="PTHR13593">
    <property type="match status" value="1"/>
</dbReference>
<dbReference type="InterPro" id="IPR017946">
    <property type="entry name" value="PLC-like_Pdiesterase_TIM-brl"/>
</dbReference>
<keyword evidence="2" id="KW-0732">Signal</keyword>
<dbReference type="OrthoDB" id="7984201at2759"/>
<dbReference type="STRING" id="694573.A0A194URS9"/>
<dbReference type="EMBL" id="KN714673">
    <property type="protein sequence ID" value="KUI54344.1"/>
    <property type="molecule type" value="Genomic_DNA"/>
</dbReference>
<evidence type="ECO:0000256" key="2">
    <source>
        <dbReference type="SAM" id="SignalP"/>
    </source>
</evidence>
<evidence type="ECO:0000313" key="4">
    <source>
        <dbReference type="Proteomes" id="UP000078576"/>
    </source>
</evidence>
<dbReference type="GO" id="GO:0008081">
    <property type="term" value="F:phosphoric diester hydrolase activity"/>
    <property type="evidence" value="ECO:0007669"/>
    <property type="project" value="InterPro"/>
</dbReference>
<gene>
    <name evidence="3" type="ORF">VP1G_01699</name>
</gene>
<dbReference type="Gene3D" id="3.20.20.190">
    <property type="entry name" value="Phosphatidylinositol (PI) phosphodiesterase"/>
    <property type="match status" value="1"/>
</dbReference>
<evidence type="ECO:0000256" key="1">
    <source>
        <dbReference type="SAM" id="MobiDB-lite"/>
    </source>
</evidence>
<accession>A0A194URS9</accession>
<dbReference type="GO" id="GO:0006629">
    <property type="term" value="P:lipid metabolic process"/>
    <property type="evidence" value="ECO:0007669"/>
    <property type="project" value="InterPro"/>
</dbReference>
<dbReference type="SUPFAM" id="SSF51695">
    <property type="entry name" value="PLC-like phosphodiesterases"/>
    <property type="match status" value="1"/>
</dbReference>
<sequence length="408" mass="42400">MMPSILSSLAVALSLTATVQSLPGPQGGGGGYGGDSGSWGGASTTSTEDSWAATTSAYNAYYTSLASSATSSASASASTSTVACNNSPDLCSRKYSNVTHMGAHDAAFLRNAETSNSVAGNQYYNATKALNAGIRLLSAQVHNLNGTLELCHTTCSLLDAGTLESWLSKIKYWMDENPNEVVTILLVNSDDEDVSTIGEAFVSSNISTYGYTPATASASNDWPTLQTMIDANTRLVTFVAAIEASDTYPYLLDEWTYVFETAYDVTALSGFNCSLNRPTTLSSASTAISSGYLPLMNHFVYQTLTSTIEVPSVSIIDTTNSPGKSTTGMLGQSAYSCLSEWATAPVFVLVDFYDQGPAIETADNLNGITAVGRSNSTAATSAASSTGGTDGVKAGALVAFVAAAVLFY</sequence>
<feature type="compositionally biased region" description="Gly residues" evidence="1">
    <location>
        <begin position="25"/>
        <end position="40"/>
    </location>
</feature>
<dbReference type="AlphaFoldDB" id="A0A194URS9"/>
<protein>
    <recommendedName>
        <fullName evidence="5">PI-PLC X domain-containing protein 1</fullName>
    </recommendedName>
</protein>
<keyword evidence="4" id="KW-1185">Reference proteome</keyword>
<feature type="signal peptide" evidence="2">
    <location>
        <begin position="1"/>
        <end position="21"/>
    </location>
</feature>
<evidence type="ECO:0008006" key="5">
    <source>
        <dbReference type="Google" id="ProtNLM"/>
    </source>
</evidence>
<evidence type="ECO:0000313" key="3">
    <source>
        <dbReference type="EMBL" id="KUI54344.1"/>
    </source>
</evidence>
<reference evidence="4" key="1">
    <citation type="submission" date="2014-12" db="EMBL/GenBank/DDBJ databases">
        <title>Genome Sequence of Valsa Canker Pathogens Uncovers a Specific Adaption of Colonization on Woody Bark.</title>
        <authorList>
            <person name="Yin Z."/>
            <person name="Liu H."/>
            <person name="Gao X."/>
            <person name="Li Z."/>
            <person name="Song N."/>
            <person name="Ke X."/>
            <person name="Dai Q."/>
            <person name="Wu Y."/>
            <person name="Sun Y."/>
            <person name="Xu J.-R."/>
            <person name="Kang Z.K."/>
            <person name="Wang L."/>
            <person name="Huang L."/>
        </authorList>
    </citation>
    <scope>NUCLEOTIDE SEQUENCE [LARGE SCALE GENOMIC DNA]</scope>
    <source>
        <strain evidence="4">SXYL134</strain>
    </source>
</reference>
<name>A0A194URS9_CYTMA</name>
<dbReference type="InterPro" id="IPR051057">
    <property type="entry name" value="PI-PLC_domain"/>
</dbReference>
<dbReference type="PANTHER" id="PTHR13593:SF80">
    <property type="entry name" value="PLC-LIKE PHOSPHODIESTERASE"/>
    <property type="match status" value="1"/>
</dbReference>
<feature type="chain" id="PRO_5008265785" description="PI-PLC X domain-containing protein 1" evidence="2">
    <location>
        <begin position="22"/>
        <end position="408"/>
    </location>
</feature>
<dbReference type="Pfam" id="PF26146">
    <property type="entry name" value="PI-PLC_X"/>
    <property type="match status" value="1"/>
</dbReference>